<dbReference type="GO" id="GO:0061574">
    <property type="term" value="C:ASAP complex"/>
    <property type="evidence" value="ECO:0007669"/>
    <property type="project" value="TreeGrafter"/>
</dbReference>
<evidence type="ECO:0000313" key="6">
    <source>
        <dbReference type="Proteomes" id="UP001064489"/>
    </source>
</evidence>
<reference evidence="5" key="2">
    <citation type="submission" date="2023-02" db="EMBL/GenBank/DDBJ databases">
        <authorList>
            <person name="Swenson N.G."/>
            <person name="Wegrzyn J.L."/>
            <person name="Mcevoy S.L."/>
        </authorList>
    </citation>
    <scope>NUCLEOTIDE SEQUENCE</scope>
    <source>
        <strain evidence="5">91603</strain>
        <tissue evidence="5">Leaf</tissue>
    </source>
</reference>
<dbReference type="AlphaFoldDB" id="A0AAD5IH08"/>
<reference evidence="5" key="1">
    <citation type="journal article" date="2022" name="Plant J.">
        <title>Strategies of tolerance reflected in two North American maple genomes.</title>
        <authorList>
            <person name="McEvoy S.L."/>
            <person name="Sezen U.U."/>
            <person name="Trouern-Trend A."/>
            <person name="McMahon S.M."/>
            <person name="Schaberg P.G."/>
            <person name="Yang J."/>
            <person name="Wegrzyn J.L."/>
            <person name="Swenson N.G."/>
        </authorList>
    </citation>
    <scope>NUCLEOTIDE SEQUENCE</scope>
    <source>
        <strain evidence="5">91603</strain>
    </source>
</reference>
<feature type="region of interest" description="Disordered" evidence="3">
    <location>
        <begin position="1"/>
        <end position="42"/>
    </location>
</feature>
<evidence type="ECO:0000259" key="4">
    <source>
        <dbReference type="PROSITE" id="PS50102"/>
    </source>
</evidence>
<dbReference type="GO" id="GO:0000398">
    <property type="term" value="P:mRNA splicing, via spliceosome"/>
    <property type="evidence" value="ECO:0007669"/>
    <property type="project" value="TreeGrafter"/>
</dbReference>
<dbReference type="InterPro" id="IPR000504">
    <property type="entry name" value="RRM_dom"/>
</dbReference>
<keyword evidence="1 2" id="KW-0694">RNA-binding</keyword>
<evidence type="ECO:0000256" key="3">
    <source>
        <dbReference type="SAM" id="MobiDB-lite"/>
    </source>
</evidence>
<accession>A0AAD5IH08</accession>
<dbReference type="SUPFAM" id="SSF54928">
    <property type="entry name" value="RNA-binding domain, RBD"/>
    <property type="match status" value="1"/>
</dbReference>
<feature type="compositionally biased region" description="Acidic residues" evidence="3">
    <location>
        <begin position="27"/>
        <end position="39"/>
    </location>
</feature>
<dbReference type="Gene3D" id="3.30.70.330">
    <property type="match status" value="1"/>
</dbReference>
<dbReference type="SMART" id="SM00360">
    <property type="entry name" value="RRM"/>
    <property type="match status" value="1"/>
</dbReference>
<organism evidence="5 6">
    <name type="scientific">Acer negundo</name>
    <name type="common">Box elder</name>
    <dbReference type="NCBI Taxonomy" id="4023"/>
    <lineage>
        <taxon>Eukaryota</taxon>
        <taxon>Viridiplantae</taxon>
        <taxon>Streptophyta</taxon>
        <taxon>Embryophyta</taxon>
        <taxon>Tracheophyta</taxon>
        <taxon>Spermatophyta</taxon>
        <taxon>Magnoliopsida</taxon>
        <taxon>eudicotyledons</taxon>
        <taxon>Gunneridae</taxon>
        <taxon>Pentapetalae</taxon>
        <taxon>rosids</taxon>
        <taxon>malvids</taxon>
        <taxon>Sapindales</taxon>
        <taxon>Sapindaceae</taxon>
        <taxon>Hippocastanoideae</taxon>
        <taxon>Acereae</taxon>
        <taxon>Acer</taxon>
    </lineage>
</organism>
<dbReference type="Proteomes" id="UP001064489">
    <property type="component" value="Chromosome 10"/>
</dbReference>
<sequence>MENSTFQTFQQPSTSSTKKKNSKVESEKEEEEEEDENGEFESSLKIKGKKSFKVDVKIDMLINDGKVDAKKAEVNGYKRRKYFRENLVSIFVDNLHFKVDTMCIWRIFKPFGKVKDVYLIGVNENIKKGYASLRFGTIKEAKKVAGLTHGIHVYGWLISVKMAEYGWNRRRSPRQSKWDRTVVVGTRRAAVREVSRHQWRKEETLSYVEVVKINNEKITTSKEEKKGNKKEARTPELVALHENLPMSPSTLFNFNGDKKRAGSRVNENLLRYNLDFESDVRRKVNKGKALYVRNSKKRPPMKAYLNSKFIIQKKGLAKNKGGLYKRDSTSSDSEVELGGYPRCEIFKGEC</sequence>
<keyword evidence="6" id="KW-1185">Reference proteome</keyword>
<dbReference type="GO" id="GO:0003723">
    <property type="term" value="F:RNA binding"/>
    <property type="evidence" value="ECO:0007669"/>
    <property type="project" value="UniProtKB-UniRule"/>
</dbReference>
<gene>
    <name evidence="5" type="ORF">LWI28_000238</name>
</gene>
<dbReference type="InterPro" id="IPR035979">
    <property type="entry name" value="RBD_domain_sf"/>
</dbReference>
<comment type="caution">
    <text evidence="5">The sequence shown here is derived from an EMBL/GenBank/DDBJ whole genome shotgun (WGS) entry which is preliminary data.</text>
</comment>
<dbReference type="GO" id="GO:0005737">
    <property type="term" value="C:cytoplasm"/>
    <property type="evidence" value="ECO:0007669"/>
    <property type="project" value="TreeGrafter"/>
</dbReference>
<dbReference type="CDD" id="cd00590">
    <property type="entry name" value="RRM_SF"/>
    <property type="match status" value="1"/>
</dbReference>
<feature type="domain" description="RRM" evidence="4">
    <location>
        <begin position="88"/>
        <end position="165"/>
    </location>
</feature>
<dbReference type="PANTHER" id="PTHR15481:SF0">
    <property type="entry name" value="LD23870P-RELATED"/>
    <property type="match status" value="1"/>
</dbReference>
<evidence type="ECO:0000256" key="1">
    <source>
        <dbReference type="ARBA" id="ARBA00022884"/>
    </source>
</evidence>
<protein>
    <recommendedName>
        <fullName evidence="4">RRM domain-containing protein</fullName>
    </recommendedName>
</protein>
<dbReference type="Pfam" id="PF00076">
    <property type="entry name" value="RRM_1"/>
    <property type="match status" value="1"/>
</dbReference>
<dbReference type="PANTHER" id="PTHR15481">
    <property type="entry name" value="RIBONUCLEIC ACID BINDING PROTEIN S1"/>
    <property type="match status" value="1"/>
</dbReference>
<feature type="compositionally biased region" description="Polar residues" evidence="3">
    <location>
        <begin position="1"/>
        <end position="12"/>
    </location>
</feature>
<proteinExistence type="predicted"/>
<evidence type="ECO:0000256" key="2">
    <source>
        <dbReference type="PROSITE-ProRule" id="PRU00176"/>
    </source>
</evidence>
<name>A0AAD5IH08_ACENE</name>
<dbReference type="EMBL" id="JAJSOW010000105">
    <property type="protein sequence ID" value="KAI9164681.1"/>
    <property type="molecule type" value="Genomic_DNA"/>
</dbReference>
<dbReference type="GO" id="GO:0005654">
    <property type="term" value="C:nucleoplasm"/>
    <property type="evidence" value="ECO:0007669"/>
    <property type="project" value="TreeGrafter"/>
</dbReference>
<dbReference type="InterPro" id="IPR012677">
    <property type="entry name" value="Nucleotide-bd_a/b_plait_sf"/>
</dbReference>
<dbReference type="PROSITE" id="PS50102">
    <property type="entry name" value="RRM"/>
    <property type="match status" value="1"/>
</dbReference>
<evidence type="ECO:0000313" key="5">
    <source>
        <dbReference type="EMBL" id="KAI9164681.1"/>
    </source>
</evidence>